<evidence type="ECO:0000256" key="1">
    <source>
        <dbReference type="ARBA" id="ARBA00004141"/>
    </source>
</evidence>
<comment type="subcellular location">
    <subcellularLocation>
        <location evidence="5">Cell membrane</location>
        <topology evidence="5">Multi-pass membrane protein</topology>
    </subcellularLocation>
    <subcellularLocation>
        <location evidence="1">Membrane</location>
        <topology evidence="1">Multi-pass membrane protein</topology>
    </subcellularLocation>
</comment>
<dbReference type="EMBL" id="JBHTJV010000025">
    <property type="protein sequence ID" value="MFD0917769.1"/>
    <property type="molecule type" value="Genomic_DNA"/>
</dbReference>
<evidence type="ECO:0000313" key="6">
    <source>
        <dbReference type="EMBL" id="MFD0917769.1"/>
    </source>
</evidence>
<evidence type="ECO:0000256" key="4">
    <source>
        <dbReference type="ARBA" id="ARBA00023136"/>
    </source>
</evidence>
<proteinExistence type="inferred from homology"/>
<organism evidence="6 7">
    <name type="scientific">Pseudahrensia aquimaris</name>
    <dbReference type="NCBI Taxonomy" id="744461"/>
    <lineage>
        <taxon>Bacteria</taxon>
        <taxon>Pseudomonadati</taxon>
        <taxon>Pseudomonadota</taxon>
        <taxon>Alphaproteobacteria</taxon>
        <taxon>Hyphomicrobiales</taxon>
        <taxon>Ahrensiaceae</taxon>
        <taxon>Pseudahrensia</taxon>
    </lineage>
</organism>
<keyword evidence="5" id="KW-1003">Cell membrane</keyword>
<feature type="transmembrane region" description="Helical" evidence="5">
    <location>
        <begin position="122"/>
        <end position="144"/>
    </location>
</feature>
<dbReference type="Pfam" id="PF01925">
    <property type="entry name" value="TauE"/>
    <property type="match status" value="1"/>
</dbReference>
<keyword evidence="3 5" id="KW-1133">Transmembrane helix</keyword>
<dbReference type="RefSeq" id="WP_377213621.1">
    <property type="nucleotide sequence ID" value="NZ_JBHTJV010000025.1"/>
</dbReference>
<feature type="transmembrane region" description="Helical" evidence="5">
    <location>
        <begin position="254"/>
        <end position="272"/>
    </location>
</feature>
<evidence type="ECO:0000256" key="5">
    <source>
        <dbReference type="RuleBase" id="RU363041"/>
    </source>
</evidence>
<feature type="transmembrane region" description="Helical" evidence="5">
    <location>
        <begin position="196"/>
        <end position="216"/>
    </location>
</feature>
<evidence type="ECO:0000256" key="3">
    <source>
        <dbReference type="ARBA" id="ARBA00022989"/>
    </source>
</evidence>
<comment type="similarity">
    <text evidence="5">Belongs to the 4-toluene sulfonate uptake permease (TSUP) (TC 2.A.102) family.</text>
</comment>
<feature type="transmembrane region" description="Helical" evidence="5">
    <location>
        <begin position="222"/>
        <end position="242"/>
    </location>
</feature>
<protein>
    <recommendedName>
        <fullName evidence="5">Probable membrane transporter protein</fullName>
    </recommendedName>
</protein>
<gene>
    <name evidence="6" type="ORF">ACFQ14_15300</name>
</gene>
<name>A0ABW3FH14_9HYPH</name>
<keyword evidence="4 5" id="KW-0472">Membrane</keyword>
<evidence type="ECO:0000256" key="2">
    <source>
        <dbReference type="ARBA" id="ARBA00022692"/>
    </source>
</evidence>
<feature type="transmembrane region" description="Helical" evidence="5">
    <location>
        <begin position="26"/>
        <end position="59"/>
    </location>
</feature>
<feature type="transmembrane region" description="Helical" evidence="5">
    <location>
        <begin position="156"/>
        <end position="184"/>
    </location>
</feature>
<reference evidence="7" key="1">
    <citation type="journal article" date="2019" name="Int. J. Syst. Evol. Microbiol.">
        <title>The Global Catalogue of Microorganisms (GCM) 10K type strain sequencing project: providing services to taxonomists for standard genome sequencing and annotation.</title>
        <authorList>
            <consortium name="The Broad Institute Genomics Platform"/>
            <consortium name="The Broad Institute Genome Sequencing Center for Infectious Disease"/>
            <person name="Wu L."/>
            <person name="Ma J."/>
        </authorList>
    </citation>
    <scope>NUCLEOTIDE SEQUENCE [LARGE SCALE GENOMIC DNA]</scope>
    <source>
        <strain evidence="7">CCUG 60023</strain>
    </source>
</reference>
<sequence length="274" mass="28349">MAEPASAFPLYQAVQSLAAATELSPWTLAAAVGVVFVAGMVRGFSGFALSALVMASLALVIPPVELIAVCWVLELSASVLMIGPGLVKGDSILAQASLPIVFGLMIGGLVGQPAGLWFTTVVAADVSKAAALSVIIVLAVLQLLKVRSQFLATKPGLWFSGAMAGVATGLASVGGMVVALYVLSQGQGARNMRASLVTYLFANSFFGLALLLWFGMMDGQALTRGLVLTLPCLIGVVIGKMLFTPRLEPYYKPFCLLLLMGLASAGLMRLVLGA</sequence>
<keyword evidence="2 5" id="KW-0812">Transmembrane</keyword>
<comment type="caution">
    <text evidence="6">The sequence shown here is derived from an EMBL/GenBank/DDBJ whole genome shotgun (WGS) entry which is preliminary data.</text>
</comment>
<keyword evidence="7" id="KW-1185">Reference proteome</keyword>
<dbReference type="InterPro" id="IPR002781">
    <property type="entry name" value="TM_pro_TauE-like"/>
</dbReference>
<dbReference type="Proteomes" id="UP001597101">
    <property type="component" value="Unassembled WGS sequence"/>
</dbReference>
<evidence type="ECO:0000313" key="7">
    <source>
        <dbReference type="Proteomes" id="UP001597101"/>
    </source>
</evidence>
<accession>A0ABW3FH14</accession>